<gene>
    <name evidence="2" type="ORF">ACAT0790_LOCUS69042</name>
</gene>
<dbReference type="AlphaFoldDB" id="A0A7S1SE65"/>
<feature type="signal peptide" evidence="1">
    <location>
        <begin position="1"/>
        <end position="23"/>
    </location>
</feature>
<evidence type="ECO:0000256" key="1">
    <source>
        <dbReference type="SAM" id="SignalP"/>
    </source>
</evidence>
<accession>A0A7S1SE65</accession>
<feature type="chain" id="PRO_5031292469" description="Apple domain-containing protein" evidence="1">
    <location>
        <begin position="24"/>
        <end position="203"/>
    </location>
</feature>
<reference evidence="2" key="1">
    <citation type="submission" date="2021-01" db="EMBL/GenBank/DDBJ databases">
        <authorList>
            <person name="Corre E."/>
            <person name="Pelletier E."/>
            <person name="Niang G."/>
            <person name="Scheremetjew M."/>
            <person name="Finn R."/>
            <person name="Kale V."/>
            <person name="Holt S."/>
            <person name="Cochrane G."/>
            <person name="Meng A."/>
            <person name="Brown T."/>
            <person name="Cohen L."/>
        </authorList>
    </citation>
    <scope>NUCLEOTIDE SEQUENCE</scope>
    <source>
        <strain evidence="2">OF101</strain>
    </source>
</reference>
<dbReference type="EMBL" id="HBGE01115735">
    <property type="protein sequence ID" value="CAD9192267.1"/>
    <property type="molecule type" value="Transcribed_RNA"/>
</dbReference>
<proteinExistence type="predicted"/>
<organism evidence="2">
    <name type="scientific">Alexandrium catenella</name>
    <name type="common">Red tide dinoflagellate</name>
    <name type="synonym">Gonyaulax catenella</name>
    <dbReference type="NCBI Taxonomy" id="2925"/>
    <lineage>
        <taxon>Eukaryota</taxon>
        <taxon>Sar</taxon>
        <taxon>Alveolata</taxon>
        <taxon>Dinophyceae</taxon>
        <taxon>Gonyaulacales</taxon>
        <taxon>Pyrocystaceae</taxon>
        <taxon>Alexandrium</taxon>
    </lineage>
</organism>
<evidence type="ECO:0008006" key="3">
    <source>
        <dbReference type="Google" id="ProtNLM"/>
    </source>
</evidence>
<protein>
    <recommendedName>
        <fullName evidence="3">Apple domain-containing protein</fullName>
    </recommendedName>
</protein>
<evidence type="ECO:0000313" key="2">
    <source>
        <dbReference type="EMBL" id="CAD9192267.1"/>
    </source>
</evidence>
<name>A0A7S1SE65_ALECA</name>
<sequence length="203" mass="22597">MAHRWATPAAVWAFLALVHIADGTIWLRRDDRDCSEGVGNTPMEGMAPVSGGDYPVDNCKSICEEEPFCTAIMVSQDRPKGPCWLFQHVRLIECTRSKAVEVWERIATQRKPPPGVWENFGNDTACRIGSSDKTTNGKGSVLVYGAPKLDDCKGLCGTSTEACYGVEYEERVFRCEVWTQPIGYVVPVPGYHCLAYRPKEFIT</sequence>
<keyword evidence="1" id="KW-0732">Signal</keyword>